<dbReference type="CDD" id="cd07185">
    <property type="entry name" value="OmpA_C-like"/>
    <property type="match status" value="1"/>
</dbReference>
<evidence type="ECO:0000313" key="7">
    <source>
        <dbReference type="EMBL" id="MDR5651005.1"/>
    </source>
</evidence>
<dbReference type="Proteomes" id="UP001247754">
    <property type="component" value="Unassembled WGS sequence"/>
</dbReference>
<keyword evidence="3" id="KW-0998">Cell outer membrane</keyword>
<evidence type="ECO:0000313" key="8">
    <source>
        <dbReference type="Proteomes" id="UP001247754"/>
    </source>
</evidence>
<dbReference type="InterPro" id="IPR036737">
    <property type="entry name" value="OmpA-like_sf"/>
</dbReference>
<name>A0ABU1F2B5_9RHOB</name>
<keyword evidence="8" id="KW-1185">Reference proteome</keyword>
<evidence type="ECO:0000256" key="4">
    <source>
        <dbReference type="PROSITE-ProRule" id="PRU00473"/>
    </source>
</evidence>
<evidence type="ECO:0000259" key="6">
    <source>
        <dbReference type="PROSITE" id="PS51123"/>
    </source>
</evidence>
<dbReference type="PRINTS" id="PR01021">
    <property type="entry name" value="OMPADOMAIN"/>
</dbReference>
<feature type="signal peptide" evidence="5">
    <location>
        <begin position="1"/>
        <end position="36"/>
    </location>
</feature>
<dbReference type="Gene3D" id="3.30.1330.60">
    <property type="entry name" value="OmpA-like domain"/>
    <property type="match status" value="1"/>
</dbReference>
<comment type="caution">
    <text evidence="7">The sequence shown here is derived from an EMBL/GenBank/DDBJ whole genome shotgun (WGS) entry which is preliminary data.</text>
</comment>
<comment type="subcellular location">
    <subcellularLocation>
        <location evidence="1">Cell outer membrane</location>
    </subcellularLocation>
</comment>
<accession>A0ABU1F2B5</accession>
<dbReference type="Pfam" id="PF00691">
    <property type="entry name" value="OmpA"/>
    <property type="match status" value="1"/>
</dbReference>
<dbReference type="InterPro" id="IPR006664">
    <property type="entry name" value="OMP_bac"/>
</dbReference>
<organism evidence="7 8">
    <name type="scientific">Ruixingdingia sedimenti</name>
    <dbReference type="NCBI Taxonomy" id="3073604"/>
    <lineage>
        <taxon>Bacteria</taxon>
        <taxon>Pseudomonadati</taxon>
        <taxon>Pseudomonadota</taxon>
        <taxon>Alphaproteobacteria</taxon>
        <taxon>Rhodobacterales</taxon>
        <taxon>Paracoccaceae</taxon>
        <taxon>Ruixingdingia</taxon>
    </lineage>
</organism>
<dbReference type="SUPFAM" id="SSF103088">
    <property type="entry name" value="OmpA-like"/>
    <property type="match status" value="1"/>
</dbReference>
<dbReference type="PANTHER" id="PTHR30329">
    <property type="entry name" value="STATOR ELEMENT OF FLAGELLAR MOTOR COMPLEX"/>
    <property type="match status" value="1"/>
</dbReference>
<dbReference type="EMBL" id="JAVKPH010000001">
    <property type="protein sequence ID" value="MDR5651005.1"/>
    <property type="molecule type" value="Genomic_DNA"/>
</dbReference>
<feature type="chain" id="PRO_5046549941" evidence="5">
    <location>
        <begin position="37"/>
        <end position="331"/>
    </location>
</feature>
<protein>
    <submittedName>
        <fullName evidence="7">OmpA family protein</fullName>
    </submittedName>
</protein>
<sequence>MTTARDAFPRQTGRAAAALALCLGLGLPLAAPPARAQALDLTFPGPAETVAERNEALASYALPIGPWADGTMLTRVTEGTLHQTAWRIARPGLTSLEIMAPLRAALAAAGFRTLYECDTLACGGFDFRYSTRVLPEPDMHVDLGDFRFVAAERGSGAGAEHVSLLVSRSSAAGFVQMIRVGPQAAAQLNTSTKAQGEAVALAAPPALPAGGLAAQLTAGRAVLEGLSFASGAADLAPGDHAALAELAAWLAANPDQGVTLVGHTDASGSLEANVAISRRRAEAVRQTLITAHGIAPARIGAEGAGYLAPRATNDTEAGRALNRRVEAIPTR</sequence>
<dbReference type="PROSITE" id="PS51123">
    <property type="entry name" value="OMPA_2"/>
    <property type="match status" value="1"/>
</dbReference>
<evidence type="ECO:0000256" key="1">
    <source>
        <dbReference type="ARBA" id="ARBA00004442"/>
    </source>
</evidence>
<dbReference type="RefSeq" id="WP_310455034.1">
    <property type="nucleotide sequence ID" value="NZ_JAVKPH010000001.1"/>
</dbReference>
<keyword evidence="2 4" id="KW-0472">Membrane</keyword>
<reference evidence="7 8" key="1">
    <citation type="submission" date="2023-09" db="EMBL/GenBank/DDBJ databases">
        <title>Xinfangfangia sedmenti sp. nov., isolated the sedment.</title>
        <authorList>
            <person name="Xu L."/>
        </authorList>
    </citation>
    <scope>NUCLEOTIDE SEQUENCE [LARGE SCALE GENOMIC DNA]</scope>
    <source>
        <strain evidence="7 8">LG-4</strain>
    </source>
</reference>
<dbReference type="InterPro" id="IPR006665">
    <property type="entry name" value="OmpA-like"/>
</dbReference>
<gene>
    <name evidence="7" type="ORF">RGD00_00170</name>
</gene>
<evidence type="ECO:0000256" key="5">
    <source>
        <dbReference type="SAM" id="SignalP"/>
    </source>
</evidence>
<proteinExistence type="predicted"/>
<dbReference type="PANTHER" id="PTHR30329:SF21">
    <property type="entry name" value="LIPOPROTEIN YIAD-RELATED"/>
    <property type="match status" value="1"/>
</dbReference>
<evidence type="ECO:0000256" key="2">
    <source>
        <dbReference type="ARBA" id="ARBA00023136"/>
    </source>
</evidence>
<evidence type="ECO:0000256" key="3">
    <source>
        <dbReference type="ARBA" id="ARBA00023237"/>
    </source>
</evidence>
<feature type="domain" description="OmpA-like" evidence="6">
    <location>
        <begin position="215"/>
        <end position="331"/>
    </location>
</feature>
<keyword evidence="5" id="KW-0732">Signal</keyword>
<dbReference type="InterPro" id="IPR050330">
    <property type="entry name" value="Bact_OuterMem_StrucFunc"/>
</dbReference>